<dbReference type="OrthoDB" id="3688893at2"/>
<comment type="caution">
    <text evidence="3">The sequence shown here is derived from an EMBL/GenBank/DDBJ whole genome shotgun (WGS) entry which is preliminary data.</text>
</comment>
<reference evidence="3 4" key="1">
    <citation type="submission" date="2019-05" db="EMBL/GenBank/DDBJ databases">
        <title>Nesterenkonia sp. GY239, isolated from the Southern Atlantic Ocean.</title>
        <authorList>
            <person name="Zhang G."/>
        </authorList>
    </citation>
    <scope>NUCLEOTIDE SEQUENCE [LARGE SCALE GENOMIC DNA]</scope>
    <source>
        <strain evidence="3 4">GY239</strain>
    </source>
</reference>
<dbReference type="RefSeq" id="WP_138171297.1">
    <property type="nucleotide sequence ID" value="NZ_VAWA01000041.1"/>
</dbReference>
<evidence type="ECO:0000259" key="2">
    <source>
        <dbReference type="Pfam" id="PF13185"/>
    </source>
</evidence>
<feature type="domain" description="GAF" evidence="2">
    <location>
        <begin position="50"/>
        <end position="178"/>
    </location>
</feature>
<accession>A0A5R8ZW01</accession>
<dbReference type="Proteomes" id="UP000306544">
    <property type="component" value="Unassembled WGS sequence"/>
</dbReference>
<feature type="region of interest" description="Disordered" evidence="1">
    <location>
        <begin position="1"/>
        <end position="22"/>
    </location>
</feature>
<evidence type="ECO:0000256" key="1">
    <source>
        <dbReference type="SAM" id="MobiDB-lite"/>
    </source>
</evidence>
<dbReference type="SUPFAM" id="SSF55781">
    <property type="entry name" value="GAF domain-like"/>
    <property type="match status" value="1"/>
</dbReference>
<protein>
    <submittedName>
        <fullName evidence="3">GAF domain-containing protein</fullName>
    </submittedName>
</protein>
<dbReference type="InterPro" id="IPR003018">
    <property type="entry name" value="GAF"/>
</dbReference>
<evidence type="ECO:0000313" key="4">
    <source>
        <dbReference type="Proteomes" id="UP000306544"/>
    </source>
</evidence>
<evidence type="ECO:0000313" key="3">
    <source>
        <dbReference type="EMBL" id="TLP70599.1"/>
    </source>
</evidence>
<organism evidence="3 4">
    <name type="scientific">Nesterenkonia sphaerica</name>
    <dbReference type="NCBI Taxonomy" id="1804988"/>
    <lineage>
        <taxon>Bacteria</taxon>
        <taxon>Bacillati</taxon>
        <taxon>Actinomycetota</taxon>
        <taxon>Actinomycetes</taxon>
        <taxon>Micrococcales</taxon>
        <taxon>Micrococcaceae</taxon>
        <taxon>Nesterenkonia</taxon>
    </lineage>
</organism>
<dbReference type="EMBL" id="VAWA01000041">
    <property type="protein sequence ID" value="TLP70599.1"/>
    <property type="molecule type" value="Genomic_DNA"/>
</dbReference>
<dbReference type="Gene3D" id="3.30.450.40">
    <property type="match status" value="1"/>
</dbReference>
<sequence length="203" mass="22175">MTADQSEGHTMHDATHRQRDYIPDRAEAPSALYEELAMELGNLARELQQQSPDELLAAIVRSAIDLIPGVEGGSISVVTGRKEITAEGETGETSARIDAIQMEEGQGPCLDAVYEQEVVTVPDIRADPRWPDFSRRVVAETDARGMLAFQLFVEDDNLGALNLYSTRINAFTEESREVGLLGHVSYVGGDFSGRLGPWRGGVN</sequence>
<gene>
    <name evidence="3" type="ORF">FEF27_12925</name>
</gene>
<dbReference type="Pfam" id="PF13185">
    <property type="entry name" value="GAF_2"/>
    <property type="match status" value="1"/>
</dbReference>
<dbReference type="InterPro" id="IPR029016">
    <property type="entry name" value="GAF-like_dom_sf"/>
</dbReference>
<proteinExistence type="predicted"/>
<keyword evidence="4" id="KW-1185">Reference proteome</keyword>
<name>A0A5R8ZW01_9MICC</name>
<dbReference type="AlphaFoldDB" id="A0A5R8ZW01"/>